<name>A0A6M3KV40_9ZZZZ</name>
<dbReference type="AlphaFoldDB" id="A0A6M3KV40"/>
<dbReference type="EMBL" id="MT142601">
    <property type="protein sequence ID" value="QJA85889.1"/>
    <property type="molecule type" value="Genomic_DNA"/>
</dbReference>
<evidence type="ECO:0000313" key="1">
    <source>
        <dbReference type="EMBL" id="QJA85889.1"/>
    </source>
</evidence>
<reference evidence="1" key="1">
    <citation type="submission" date="2020-03" db="EMBL/GenBank/DDBJ databases">
        <title>The deep terrestrial virosphere.</title>
        <authorList>
            <person name="Holmfeldt K."/>
            <person name="Nilsson E."/>
            <person name="Simone D."/>
            <person name="Lopez-Fernandez M."/>
            <person name="Wu X."/>
            <person name="de Brujin I."/>
            <person name="Lundin D."/>
            <person name="Andersson A."/>
            <person name="Bertilsson S."/>
            <person name="Dopson M."/>
        </authorList>
    </citation>
    <scope>NUCLEOTIDE SEQUENCE</scope>
    <source>
        <strain evidence="1">MM415B02163</strain>
    </source>
</reference>
<organism evidence="1">
    <name type="scientific">viral metagenome</name>
    <dbReference type="NCBI Taxonomy" id="1070528"/>
    <lineage>
        <taxon>unclassified sequences</taxon>
        <taxon>metagenomes</taxon>
        <taxon>organismal metagenomes</taxon>
    </lineage>
</organism>
<accession>A0A6M3KV40</accession>
<sequence length="103" mass="11218">MGSGLIISETAPELLNRYTWCKPLPDGNKEWYEPNDGGWVKVRTDPIPLAQTDIDTAIAVHTSLPNAHHPANSGITGSKVVGNFKLTFKNGLLTGFDSIIKEE</sequence>
<gene>
    <name evidence="1" type="ORF">MM415B02163_0007</name>
</gene>
<protein>
    <submittedName>
        <fullName evidence="1">Uncharacterized protein</fullName>
    </submittedName>
</protein>
<proteinExistence type="predicted"/>